<keyword evidence="4" id="KW-1185">Reference proteome</keyword>
<dbReference type="Pfam" id="PF05433">
    <property type="entry name" value="Rick_17kDa_Anti"/>
    <property type="match status" value="1"/>
</dbReference>
<dbReference type="EMBL" id="JBFXLS010000020">
    <property type="protein sequence ID" value="KAL2828460.1"/>
    <property type="molecule type" value="Genomic_DNA"/>
</dbReference>
<proteinExistence type="predicted"/>
<reference evidence="3 4" key="1">
    <citation type="submission" date="2024-07" db="EMBL/GenBank/DDBJ databases">
        <title>Section-level genome sequencing and comparative genomics of Aspergillus sections Usti and Cavernicolus.</title>
        <authorList>
            <consortium name="Lawrence Berkeley National Laboratory"/>
            <person name="Nybo J.L."/>
            <person name="Vesth T.C."/>
            <person name="Theobald S."/>
            <person name="Frisvad J.C."/>
            <person name="Larsen T.O."/>
            <person name="Kjaerboelling I."/>
            <person name="Rothschild-Mancinelli K."/>
            <person name="Lyhne E.K."/>
            <person name="Kogle M.E."/>
            <person name="Barry K."/>
            <person name="Clum A."/>
            <person name="Na H."/>
            <person name="Ledsgaard L."/>
            <person name="Lin J."/>
            <person name="Lipzen A."/>
            <person name="Kuo A."/>
            <person name="Riley R."/>
            <person name="Mondo S."/>
            <person name="LaButti K."/>
            <person name="Haridas S."/>
            <person name="Pangalinan J."/>
            <person name="Salamov A.A."/>
            <person name="Simmons B.A."/>
            <person name="Magnuson J.K."/>
            <person name="Chen J."/>
            <person name="Drula E."/>
            <person name="Henrissat B."/>
            <person name="Wiebenga A."/>
            <person name="Lubbers R.J."/>
            <person name="Gomes A.C."/>
            <person name="Makela M.R."/>
            <person name="Stajich J."/>
            <person name="Grigoriev I.V."/>
            <person name="Mortensen U.H."/>
            <person name="De vries R.P."/>
            <person name="Baker S.E."/>
            <person name="Andersen M.R."/>
        </authorList>
    </citation>
    <scope>NUCLEOTIDE SEQUENCE [LARGE SCALE GENOMIC DNA]</scope>
    <source>
        <strain evidence="3 4">CBS 600.67</strain>
    </source>
</reference>
<dbReference type="InterPro" id="IPR008816">
    <property type="entry name" value="Gly_zipper_2TM_dom"/>
</dbReference>
<feature type="region of interest" description="Disordered" evidence="1">
    <location>
        <begin position="201"/>
        <end position="235"/>
    </location>
</feature>
<sequence>MSDLYYTQQQSYSPNPGRDAAFYAPPESQYQYPVPDHPARVETQPPHQEQGYYVPGQPHYDAYSNQSQGYTQAPEVYRPQTAEKQNGYLGPSSAVVTADSYQHDNSRLSPHYEPRGHLGSNADYYDASSLHERSRPSSPRPSSHENRAREDEMDKGGEGERGIGGALVGGATGYYLGHKKRHGLLGALGGALLGNFLENKMEKKDDRHSSHHGRRHHHHGHHRSRSRHSHRSTGS</sequence>
<feature type="compositionally biased region" description="Polar residues" evidence="1">
    <location>
        <begin position="1"/>
        <end position="14"/>
    </location>
</feature>
<protein>
    <recommendedName>
        <fullName evidence="2">Glycine zipper 2TM domain-containing protein</fullName>
    </recommendedName>
</protein>
<gene>
    <name evidence="3" type="ORF">BDW59DRAFT_49716</name>
</gene>
<dbReference type="Proteomes" id="UP001610335">
    <property type="component" value="Unassembled WGS sequence"/>
</dbReference>
<feature type="region of interest" description="Disordered" evidence="1">
    <location>
        <begin position="1"/>
        <end position="164"/>
    </location>
</feature>
<organism evidence="3 4">
    <name type="scientific">Aspergillus cavernicola</name>
    <dbReference type="NCBI Taxonomy" id="176166"/>
    <lineage>
        <taxon>Eukaryota</taxon>
        <taxon>Fungi</taxon>
        <taxon>Dikarya</taxon>
        <taxon>Ascomycota</taxon>
        <taxon>Pezizomycotina</taxon>
        <taxon>Eurotiomycetes</taxon>
        <taxon>Eurotiomycetidae</taxon>
        <taxon>Eurotiales</taxon>
        <taxon>Aspergillaceae</taxon>
        <taxon>Aspergillus</taxon>
        <taxon>Aspergillus subgen. Nidulantes</taxon>
    </lineage>
</organism>
<feature type="compositionally biased region" description="Basic and acidic residues" evidence="1">
    <location>
        <begin position="101"/>
        <end position="116"/>
    </location>
</feature>
<evidence type="ECO:0000259" key="2">
    <source>
        <dbReference type="Pfam" id="PF05433"/>
    </source>
</evidence>
<accession>A0ABR4IKZ6</accession>
<feature type="compositionally biased region" description="Basic residues" evidence="1">
    <location>
        <begin position="209"/>
        <end position="235"/>
    </location>
</feature>
<name>A0ABR4IKZ6_9EURO</name>
<comment type="caution">
    <text evidence="3">The sequence shown here is derived from an EMBL/GenBank/DDBJ whole genome shotgun (WGS) entry which is preliminary data.</text>
</comment>
<feature type="compositionally biased region" description="Basic and acidic residues" evidence="1">
    <location>
        <begin position="142"/>
        <end position="161"/>
    </location>
</feature>
<dbReference type="PANTHER" id="PTHR37014">
    <property type="entry name" value="EXPRESSION LETHALITY PROTEIN HEL10, PUTATIVE (AFU_ORTHOLOGUE AFUA_1G06580)-RELATED"/>
    <property type="match status" value="1"/>
</dbReference>
<evidence type="ECO:0000256" key="1">
    <source>
        <dbReference type="SAM" id="MobiDB-lite"/>
    </source>
</evidence>
<evidence type="ECO:0000313" key="3">
    <source>
        <dbReference type="EMBL" id="KAL2828460.1"/>
    </source>
</evidence>
<evidence type="ECO:0000313" key="4">
    <source>
        <dbReference type="Proteomes" id="UP001610335"/>
    </source>
</evidence>
<dbReference type="PANTHER" id="PTHR37014:SF9">
    <property type="entry name" value="CONSERVED HISTIDINE-RICH PROTEIN (AFU_ORTHOLOGUE AFUA_1G11910)"/>
    <property type="match status" value="1"/>
</dbReference>
<feature type="domain" description="Glycine zipper 2TM" evidence="2">
    <location>
        <begin position="164"/>
        <end position="202"/>
    </location>
</feature>